<evidence type="ECO:0000313" key="13">
    <source>
        <dbReference type="Proteomes" id="UP001162175"/>
    </source>
</evidence>
<dbReference type="InterPro" id="IPR005074">
    <property type="entry name" value="Peptidase_C39"/>
</dbReference>
<evidence type="ECO:0000256" key="7">
    <source>
        <dbReference type="ARBA" id="ARBA00022989"/>
    </source>
</evidence>
<dbReference type="NCBIfam" id="NF045998">
    <property type="entry name" value="cleave_ABC_plasm"/>
    <property type="match status" value="1"/>
</dbReference>
<feature type="transmembrane region" description="Helical" evidence="9">
    <location>
        <begin position="382"/>
        <end position="401"/>
    </location>
</feature>
<feature type="transmembrane region" description="Helical" evidence="9">
    <location>
        <begin position="157"/>
        <end position="178"/>
    </location>
</feature>
<dbReference type="RefSeq" id="WP_268164406.1">
    <property type="nucleotide sequence ID" value="NZ_JAPFAP010000060.1"/>
</dbReference>
<keyword evidence="3 9" id="KW-0812">Transmembrane</keyword>
<evidence type="ECO:0000256" key="5">
    <source>
        <dbReference type="ARBA" id="ARBA00022807"/>
    </source>
</evidence>
<dbReference type="Pfam" id="PF03412">
    <property type="entry name" value="Peptidase_C39"/>
    <property type="match status" value="1"/>
</dbReference>
<keyword evidence="6 12" id="KW-0067">ATP-binding</keyword>
<dbReference type="GO" id="GO:0008234">
    <property type="term" value="F:cysteine-type peptidase activity"/>
    <property type="evidence" value="ECO:0007669"/>
    <property type="project" value="UniProtKB-KW"/>
</dbReference>
<dbReference type="Gene3D" id="3.90.70.10">
    <property type="entry name" value="Cysteine proteinases"/>
    <property type="match status" value="1"/>
</dbReference>
<keyword evidence="5" id="KW-0788">Thiol protease</keyword>
<dbReference type="InterPro" id="IPR011527">
    <property type="entry name" value="ABC1_TM_dom"/>
</dbReference>
<dbReference type="PANTHER" id="PTHR43158">
    <property type="entry name" value="SKFA PEPTIDE EXPORT ATP-BINDING PROTEIN SKFE"/>
    <property type="match status" value="1"/>
</dbReference>
<dbReference type="InterPro" id="IPR003593">
    <property type="entry name" value="AAA+_ATPase"/>
</dbReference>
<evidence type="ECO:0000256" key="4">
    <source>
        <dbReference type="ARBA" id="ARBA00022741"/>
    </source>
</evidence>
<dbReference type="GO" id="GO:0140359">
    <property type="term" value="F:ABC-type transporter activity"/>
    <property type="evidence" value="ECO:0007669"/>
    <property type="project" value="InterPro"/>
</dbReference>
<keyword evidence="4" id="KW-0547">Nucleotide-binding</keyword>
<dbReference type="GO" id="GO:0006508">
    <property type="term" value="P:proteolysis"/>
    <property type="evidence" value="ECO:0007669"/>
    <property type="project" value="InterPro"/>
</dbReference>
<keyword evidence="5" id="KW-0378">Hydrolase</keyword>
<evidence type="ECO:0000256" key="8">
    <source>
        <dbReference type="ARBA" id="ARBA00023136"/>
    </source>
</evidence>
<evidence type="ECO:0000259" key="11">
    <source>
        <dbReference type="PROSITE" id="PS50990"/>
    </source>
</evidence>
<feature type="transmembrane region" description="Helical" evidence="9">
    <location>
        <begin position="265"/>
        <end position="290"/>
    </location>
</feature>
<dbReference type="PANTHER" id="PTHR43158:SF7">
    <property type="entry name" value="ABC TRANSPORTER, ATP-BINDING PROTEIN"/>
    <property type="match status" value="1"/>
</dbReference>
<dbReference type="GO" id="GO:0005886">
    <property type="term" value="C:plasma membrane"/>
    <property type="evidence" value="ECO:0007669"/>
    <property type="project" value="UniProtKB-SubCell"/>
</dbReference>
<dbReference type="SMART" id="SM00382">
    <property type="entry name" value="AAA"/>
    <property type="match status" value="1"/>
</dbReference>
<gene>
    <name evidence="12" type="ORF">DCBHLPFO_00119</name>
</gene>
<evidence type="ECO:0000256" key="1">
    <source>
        <dbReference type="ARBA" id="ARBA00004651"/>
    </source>
</evidence>
<keyword evidence="5" id="KW-0645">Protease</keyword>
<keyword evidence="8 9" id="KW-0472">Membrane</keyword>
<dbReference type="GO" id="GO:0005524">
    <property type="term" value="F:ATP binding"/>
    <property type="evidence" value="ECO:0007669"/>
    <property type="project" value="UniProtKB-KW"/>
</dbReference>
<comment type="subcellular location">
    <subcellularLocation>
        <location evidence="1">Cell membrane</location>
        <topology evidence="1">Multi-pass membrane protein</topology>
    </subcellularLocation>
</comment>
<evidence type="ECO:0000256" key="6">
    <source>
        <dbReference type="ARBA" id="ARBA00022840"/>
    </source>
</evidence>
<evidence type="ECO:0000256" key="9">
    <source>
        <dbReference type="SAM" id="Phobius"/>
    </source>
</evidence>
<protein>
    <submittedName>
        <fullName evidence="12">ATP-binding cassette domain-containing protein</fullName>
    </submittedName>
</protein>
<evidence type="ECO:0000256" key="2">
    <source>
        <dbReference type="ARBA" id="ARBA00005417"/>
    </source>
</evidence>
<dbReference type="InterPro" id="IPR003439">
    <property type="entry name" value="ABC_transporter-like_ATP-bd"/>
</dbReference>
<dbReference type="InterPro" id="IPR027417">
    <property type="entry name" value="P-loop_NTPase"/>
</dbReference>
<dbReference type="EMBL" id="JAPFAR010000001">
    <property type="protein sequence ID" value="MDI3349346.1"/>
    <property type="molecule type" value="Genomic_DNA"/>
</dbReference>
<keyword evidence="7 9" id="KW-1133">Transmembrane helix</keyword>
<evidence type="ECO:0000313" key="12">
    <source>
        <dbReference type="EMBL" id="MDI3349346.1"/>
    </source>
</evidence>
<reference evidence="12" key="1">
    <citation type="submission" date="2022-11" db="EMBL/GenBank/DDBJ databases">
        <title>Draft genome of Mycoplasma arginini isolated from fly.</title>
        <authorList>
            <person name="Severgnini M."/>
            <person name="Gioia G."/>
            <person name="Cremonesi P."/>
            <person name="Moroni P."/>
            <person name="Addis M.F."/>
            <person name="Castiglioni B."/>
        </authorList>
    </citation>
    <scope>NUCLEOTIDE SEQUENCE</scope>
    <source>
        <strain evidence="12">QMP CG1-1632</strain>
    </source>
</reference>
<feature type="transmembrane region" description="Helical" evidence="9">
    <location>
        <begin position="296"/>
        <end position="316"/>
    </location>
</feature>
<accession>A0AA43QY47</accession>
<comment type="similarity">
    <text evidence="2">Belongs to the ABC transporter superfamily.</text>
</comment>
<dbReference type="GO" id="GO:0016887">
    <property type="term" value="F:ATP hydrolysis activity"/>
    <property type="evidence" value="ECO:0007669"/>
    <property type="project" value="InterPro"/>
</dbReference>
<dbReference type="Proteomes" id="UP001162175">
    <property type="component" value="Unassembled WGS sequence"/>
</dbReference>
<dbReference type="Gene3D" id="3.40.50.300">
    <property type="entry name" value="P-loop containing nucleotide triphosphate hydrolases"/>
    <property type="match status" value="1"/>
</dbReference>
<dbReference type="SUPFAM" id="SSF90123">
    <property type="entry name" value="ABC transporter transmembrane region"/>
    <property type="match status" value="1"/>
</dbReference>
<dbReference type="PROSITE" id="PS50990">
    <property type="entry name" value="PEPTIDASE_C39"/>
    <property type="match status" value="1"/>
</dbReference>
<dbReference type="AlphaFoldDB" id="A0AA43QY47"/>
<organism evidence="12 13">
    <name type="scientific">Mycoplasmopsis arginini</name>
    <name type="common">Mycoplasma arginini</name>
    <dbReference type="NCBI Taxonomy" id="2094"/>
    <lineage>
        <taxon>Bacteria</taxon>
        <taxon>Bacillati</taxon>
        <taxon>Mycoplasmatota</taxon>
        <taxon>Mycoplasmoidales</taxon>
        <taxon>Metamycoplasmataceae</taxon>
        <taxon>Mycoplasmopsis</taxon>
    </lineage>
</organism>
<dbReference type="Pfam" id="PF00005">
    <property type="entry name" value="ABC_tran"/>
    <property type="match status" value="1"/>
</dbReference>
<evidence type="ECO:0000259" key="10">
    <source>
        <dbReference type="PROSITE" id="PS50929"/>
    </source>
</evidence>
<feature type="domain" description="ABC transmembrane type-1" evidence="10">
    <location>
        <begin position="164"/>
        <end position="324"/>
    </location>
</feature>
<feature type="domain" description="Peptidase C39" evidence="11">
    <location>
        <begin position="6"/>
        <end position="131"/>
    </location>
</feature>
<dbReference type="PROSITE" id="PS50929">
    <property type="entry name" value="ABC_TM1F"/>
    <property type="match status" value="1"/>
</dbReference>
<dbReference type="InterPro" id="IPR036640">
    <property type="entry name" value="ABC1_TM_sf"/>
</dbReference>
<evidence type="ECO:0000256" key="3">
    <source>
        <dbReference type="ARBA" id="ARBA00022692"/>
    </source>
</evidence>
<dbReference type="SUPFAM" id="SSF52540">
    <property type="entry name" value="P-loop containing nucleoside triphosphate hydrolases"/>
    <property type="match status" value="1"/>
</dbReference>
<sequence length="672" mass="79028">MQIKIQDDIKDCGLYVLQSLHKLFWRKWIDVNQLKYRAIYSENGISISNLTSLAKDINLELEAYKINWEEFLNLKSKTPVISIIKIDNFLHYIIIKKIKNGLVEILDSVNGKRRIELQNFQKLFSGLILIVNKSSTKNKIEMYFKNSFLRPEISFKLLFATVYLSVLLVLFNYFLSFVSKYIFSYIQEQNKVFALKNILLFVWVSFLSILVSFIITLIQNLIKNKISKAIKLNYVDKVKRSSYNQINKISKNEIILRYLAIDSIAYYYSSITTFLPTIIMSLFLFFPLLLFVQVKFLILIIFLNILKIIIGFFINFKIYNLSKQNTIKTVEEINELSFLINRDNSYYNLIWNNVEKFNYLENIQTIQINDNKLNKLNSLKNLIFGFLNLISNLIIYIVFVINNSNNISELLFILQIQTIINNPANDFQNFLIANKIFKINYHRIAFILDIPTLSNLSLFNKNKNPINSIYLNNLSFQYDKKLIINNLNLTINKGLIITGQNGSGKSTLIKIISGLIKDYQGSVVFNNTNISEFSQNWFDNHVFFSDKEKDLPNLDLYTYIFWNINENERDKILNNKDFQFILKILNLDIFSNILINKNKLSLGQLQLIKLLPLLIKKYQIILLDECFDSLSKKTFKIVKKIIREKQKNSLIIETSHNNRFLNEKAQFFNIKK</sequence>
<comment type="caution">
    <text evidence="12">The sequence shown here is derived from an EMBL/GenBank/DDBJ whole genome shotgun (WGS) entry which is preliminary data.</text>
</comment>
<name>A0AA43QY47_MYCAR</name>
<feature type="transmembrane region" description="Helical" evidence="9">
    <location>
        <begin position="198"/>
        <end position="218"/>
    </location>
</feature>
<proteinExistence type="inferred from homology"/>
<dbReference type="Gene3D" id="1.20.1560.10">
    <property type="entry name" value="ABC transporter type 1, transmembrane domain"/>
    <property type="match status" value="1"/>
</dbReference>